<evidence type="ECO:0000256" key="1">
    <source>
        <dbReference type="SAM" id="Phobius"/>
    </source>
</evidence>
<protein>
    <submittedName>
        <fullName evidence="2">DUF2269 domain-containing protein</fullName>
    </submittedName>
</protein>
<comment type="caution">
    <text evidence="2">The sequence shown here is derived from an EMBL/GenBank/DDBJ whole genome shotgun (WGS) entry which is preliminary data.</text>
</comment>
<feature type="transmembrane region" description="Helical" evidence="1">
    <location>
        <begin position="129"/>
        <end position="148"/>
    </location>
</feature>
<feature type="transmembrane region" description="Helical" evidence="1">
    <location>
        <begin position="12"/>
        <end position="34"/>
    </location>
</feature>
<accession>A0A4S8PQN1</accession>
<proteinExistence type="predicted"/>
<keyword evidence="1" id="KW-0472">Membrane</keyword>
<dbReference type="RefSeq" id="WP_136537344.1">
    <property type="nucleotide sequence ID" value="NZ_STGY01000083.1"/>
</dbReference>
<dbReference type="Proteomes" id="UP000308760">
    <property type="component" value="Unassembled WGS sequence"/>
</dbReference>
<keyword evidence="1" id="KW-1133">Transmembrane helix</keyword>
<evidence type="ECO:0000313" key="2">
    <source>
        <dbReference type="EMBL" id="THV33463.1"/>
    </source>
</evidence>
<feature type="transmembrane region" description="Helical" evidence="1">
    <location>
        <begin position="88"/>
        <end position="109"/>
    </location>
</feature>
<reference evidence="3" key="1">
    <citation type="submission" date="2019-04" db="EMBL/GenBank/DDBJ databases">
        <title>Nocardioides xinjiangensis sp. nov.</title>
        <authorList>
            <person name="Liu S."/>
        </authorList>
    </citation>
    <scope>NUCLEOTIDE SEQUENCE [LARGE SCALE GENOMIC DNA]</scope>
    <source>
        <strain evidence="3">18</strain>
    </source>
</reference>
<dbReference type="AlphaFoldDB" id="A0A4S8PQN1"/>
<dbReference type="OrthoDB" id="8082651at2"/>
<dbReference type="EMBL" id="STGY01000083">
    <property type="protein sequence ID" value="THV33463.1"/>
    <property type="molecule type" value="Genomic_DNA"/>
</dbReference>
<organism evidence="2 3">
    <name type="scientific">Glycomyces buryatensis</name>
    <dbReference type="NCBI Taxonomy" id="2570927"/>
    <lineage>
        <taxon>Bacteria</taxon>
        <taxon>Bacillati</taxon>
        <taxon>Actinomycetota</taxon>
        <taxon>Actinomycetes</taxon>
        <taxon>Glycomycetales</taxon>
        <taxon>Glycomycetaceae</taxon>
        <taxon>Glycomyces</taxon>
    </lineage>
</organism>
<evidence type="ECO:0000313" key="3">
    <source>
        <dbReference type="Proteomes" id="UP000308760"/>
    </source>
</evidence>
<keyword evidence="3" id="KW-1185">Reference proteome</keyword>
<keyword evidence="1" id="KW-0812">Transmembrane</keyword>
<feature type="transmembrane region" description="Helical" evidence="1">
    <location>
        <begin position="54"/>
        <end position="76"/>
    </location>
</feature>
<name>A0A4S8PQN1_9ACTN</name>
<gene>
    <name evidence="2" type="ORF">FAB82_25300</name>
</gene>
<reference evidence="2 3" key="2">
    <citation type="submission" date="2019-05" db="EMBL/GenBank/DDBJ databases">
        <title>Glycomyces buryatensis sp. nov.</title>
        <authorList>
            <person name="Nikitina E."/>
        </authorList>
    </citation>
    <scope>NUCLEOTIDE SEQUENCE [LARGE SCALE GENOMIC DNA]</scope>
    <source>
        <strain evidence="2 3">18</strain>
    </source>
</reference>
<sequence>MKLNRSAYRGAIIVHVASSLAWLGLALCLLALGITTLTTTDPGMQYAAGRAAAMLATTIAVPIGALALASGVLLMLGTRWTVRYRWVLVKLLATAVIYTLTVFLLGPGLAETAEGLDPGRLALLDQGVVMGPIVSSSTFIALTAISYIKPWGRIGAATPKPAPRRRRALADSAR</sequence>